<sequence length="180" mass="20495">MEMSSLLGVRISTNPEKYLRLPNVVGRRKKESFQNLLDRVSVRIVVRDSKGHVFISCTEFHRGVASPFIAEVIACRRAAQTGLAMQRPETIIEGDSLSIVKKCKDVKLDKSQIGAYIHDIHEMKSRARKLRFEYILRSVNGLAHILATESLKRREEMYLVESTPSYGEGMMRSESVQEPD</sequence>
<dbReference type="InterPro" id="IPR036397">
    <property type="entry name" value="RNaseH_sf"/>
</dbReference>
<keyword evidence="3" id="KW-1185">Reference proteome</keyword>
<dbReference type="InterPro" id="IPR002156">
    <property type="entry name" value="RNaseH_domain"/>
</dbReference>
<proteinExistence type="predicted"/>
<evidence type="ECO:0000313" key="3">
    <source>
        <dbReference type="Proteomes" id="UP001358586"/>
    </source>
</evidence>
<name>A0ABR0NN85_GOSAR</name>
<evidence type="ECO:0000313" key="2">
    <source>
        <dbReference type="EMBL" id="KAK5802421.1"/>
    </source>
</evidence>
<dbReference type="Gene3D" id="3.30.420.10">
    <property type="entry name" value="Ribonuclease H-like superfamily/Ribonuclease H"/>
    <property type="match status" value="1"/>
</dbReference>
<organism evidence="2 3">
    <name type="scientific">Gossypium arboreum</name>
    <name type="common">Tree cotton</name>
    <name type="synonym">Gossypium nanking</name>
    <dbReference type="NCBI Taxonomy" id="29729"/>
    <lineage>
        <taxon>Eukaryota</taxon>
        <taxon>Viridiplantae</taxon>
        <taxon>Streptophyta</taxon>
        <taxon>Embryophyta</taxon>
        <taxon>Tracheophyta</taxon>
        <taxon>Spermatophyta</taxon>
        <taxon>Magnoliopsida</taxon>
        <taxon>eudicotyledons</taxon>
        <taxon>Gunneridae</taxon>
        <taxon>Pentapetalae</taxon>
        <taxon>rosids</taxon>
        <taxon>malvids</taxon>
        <taxon>Malvales</taxon>
        <taxon>Malvaceae</taxon>
        <taxon>Malvoideae</taxon>
        <taxon>Gossypium</taxon>
    </lineage>
</organism>
<dbReference type="Proteomes" id="UP001358586">
    <property type="component" value="Chromosome 9"/>
</dbReference>
<feature type="domain" description="RNase H type-1" evidence="1">
    <location>
        <begin position="41"/>
        <end position="149"/>
    </location>
</feature>
<dbReference type="InterPro" id="IPR044730">
    <property type="entry name" value="RNase_H-like_dom_plant"/>
</dbReference>
<dbReference type="InterPro" id="IPR052929">
    <property type="entry name" value="RNase_H-like_EbsB-rel"/>
</dbReference>
<comment type="caution">
    <text evidence="2">The sequence shown here is derived from an EMBL/GenBank/DDBJ whole genome shotgun (WGS) entry which is preliminary data.</text>
</comment>
<dbReference type="PANTHER" id="PTHR47074">
    <property type="entry name" value="BNAC02G40300D PROTEIN"/>
    <property type="match status" value="1"/>
</dbReference>
<evidence type="ECO:0000259" key="1">
    <source>
        <dbReference type="Pfam" id="PF13456"/>
    </source>
</evidence>
<protein>
    <recommendedName>
        <fullName evidence="1">RNase H type-1 domain-containing protein</fullName>
    </recommendedName>
</protein>
<accession>A0ABR0NN85</accession>
<dbReference type="EMBL" id="JARKNE010000009">
    <property type="protein sequence ID" value="KAK5802421.1"/>
    <property type="molecule type" value="Genomic_DNA"/>
</dbReference>
<dbReference type="PANTHER" id="PTHR47074:SF61">
    <property type="entry name" value="RNASE H TYPE-1 DOMAIN-CONTAINING PROTEIN"/>
    <property type="match status" value="1"/>
</dbReference>
<gene>
    <name evidence="2" type="ORF">PVK06_030012</name>
</gene>
<dbReference type="Pfam" id="PF13456">
    <property type="entry name" value="RVT_3"/>
    <property type="match status" value="1"/>
</dbReference>
<dbReference type="CDD" id="cd06222">
    <property type="entry name" value="RNase_H_like"/>
    <property type="match status" value="1"/>
</dbReference>
<reference evidence="2 3" key="1">
    <citation type="submission" date="2023-03" db="EMBL/GenBank/DDBJ databases">
        <title>WGS of Gossypium arboreum.</title>
        <authorList>
            <person name="Yu D."/>
        </authorList>
    </citation>
    <scope>NUCLEOTIDE SEQUENCE [LARGE SCALE GENOMIC DNA]</scope>
    <source>
        <tissue evidence="2">Leaf</tissue>
    </source>
</reference>